<reference evidence="20 21" key="1">
    <citation type="submission" date="2017-12" db="EMBL/GenBank/DDBJ databases">
        <title>Sequencing, de novo assembly and annotation of complete genome of a new Thraustochytrid species, strain FCC1311.</title>
        <authorList>
            <person name="Sedici K."/>
            <person name="Godart F."/>
            <person name="Aiese Cigliano R."/>
            <person name="Sanseverino W."/>
            <person name="Barakat M."/>
            <person name="Ortet P."/>
            <person name="Marechal E."/>
            <person name="Cagnac O."/>
            <person name="Amato A."/>
        </authorList>
    </citation>
    <scope>NUCLEOTIDE SEQUENCE [LARGE SCALE GENOMIC DNA]</scope>
</reference>
<dbReference type="AlphaFoldDB" id="A0A2R5G8Z6"/>
<evidence type="ECO:0000256" key="9">
    <source>
        <dbReference type="ARBA" id="ARBA00022771"/>
    </source>
</evidence>
<evidence type="ECO:0000256" key="2">
    <source>
        <dbReference type="ARBA" id="ARBA00004123"/>
    </source>
</evidence>
<keyword evidence="14" id="KW-0539">Nucleus</keyword>
<evidence type="ECO:0000256" key="10">
    <source>
        <dbReference type="ARBA" id="ARBA00022786"/>
    </source>
</evidence>
<keyword evidence="21" id="KW-1185">Reference proteome</keyword>
<feature type="compositionally biased region" description="Basic and acidic residues" evidence="18">
    <location>
        <begin position="137"/>
        <end position="148"/>
    </location>
</feature>
<comment type="catalytic activity">
    <reaction evidence="1">
        <text>S-ubiquitinyl-[E2 ubiquitin-conjugating enzyme]-L-cysteine + [acceptor protein]-L-lysine = [E2 ubiquitin-conjugating enzyme]-L-cysteine + N(6)-ubiquitinyl-[acceptor protein]-L-lysine.</text>
        <dbReference type="EC" id="2.3.2.27"/>
    </reaction>
</comment>
<evidence type="ECO:0000256" key="5">
    <source>
        <dbReference type="ARBA" id="ARBA00012483"/>
    </source>
</evidence>
<comment type="similarity">
    <text evidence="4">Belongs to the RAD18 family.</text>
</comment>
<keyword evidence="10" id="KW-0833">Ubl conjugation pathway</keyword>
<dbReference type="InterPro" id="IPR013083">
    <property type="entry name" value="Znf_RING/FYVE/PHD"/>
</dbReference>
<dbReference type="PROSITE" id="PS00518">
    <property type="entry name" value="ZF_RING_1"/>
    <property type="match status" value="1"/>
</dbReference>
<comment type="caution">
    <text evidence="20">The sequence shown here is derived from an EMBL/GenBank/DDBJ whole genome shotgun (WGS) entry which is preliminary data.</text>
</comment>
<evidence type="ECO:0000256" key="14">
    <source>
        <dbReference type="ARBA" id="ARBA00023242"/>
    </source>
</evidence>
<evidence type="ECO:0000259" key="19">
    <source>
        <dbReference type="PROSITE" id="PS50089"/>
    </source>
</evidence>
<dbReference type="GO" id="GO:0097505">
    <property type="term" value="C:Rad6-Rad18 complex"/>
    <property type="evidence" value="ECO:0007669"/>
    <property type="project" value="TreeGrafter"/>
</dbReference>
<proteinExistence type="inferred from homology"/>
<dbReference type="PANTHER" id="PTHR14134">
    <property type="entry name" value="E3 UBIQUITIN-PROTEIN LIGASE RAD18"/>
    <property type="match status" value="1"/>
</dbReference>
<keyword evidence="9 17" id="KW-0863">Zinc-finger</keyword>
<feature type="compositionally biased region" description="Basic residues" evidence="18">
    <location>
        <begin position="270"/>
        <end position="285"/>
    </location>
</feature>
<dbReference type="GO" id="GO:0006513">
    <property type="term" value="P:protein monoubiquitination"/>
    <property type="evidence" value="ECO:0007669"/>
    <property type="project" value="InterPro"/>
</dbReference>
<feature type="region of interest" description="Disordered" evidence="18">
    <location>
        <begin position="265"/>
        <end position="296"/>
    </location>
</feature>
<evidence type="ECO:0000256" key="16">
    <source>
        <dbReference type="ARBA" id="ARBA00082369"/>
    </source>
</evidence>
<protein>
    <recommendedName>
        <fullName evidence="5">RING-type E3 ubiquitin transferase</fullName>
        <ecNumber evidence="5">2.3.2.27</ecNumber>
    </recommendedName>
    <alternativeName>
        <fullName evidence="15 16">RING-type E3 ubiquitin transferase RAD18</fullName>
    </alternativeName>
</protein>
<keyword evidence="12" id="KW-0238">DNA-binding</keyword>
<keyword evidence="6" id="KW-0808">Transferase</keyword>
<dbReference type="SMART" id="SM00184">
    <property type="entry name" value="RING"/>
    <property type="match status" value="1"/>
</dbReference>
<gene>
    <name evidence="20" type="ORF">FCC1311_032382</name>
</gene>
<keyword evidence="13" id="KW-0234">DNA repair</keyword>
<dbReference type="InterPro" id="IPR039577">
    <property type="entry name" value="Rad18"/>
</dbReference>
<evidence type="ECO:0000256" key="11">
    <source>
        <dbReference type="ARBA" id="ARBA00022833"/>
    </source>
</evidence>
<dbReference type="InterPro" id="IPR001841">
    <property type="entry name" value="Znf_RING"/>
</dbReference>
<dbReference type="EC" id="2.3.2.27" evidence="5"/>
<evidence type="ECO:0000256" key="4">
    <source>
        <dbReference type="ARBA" id="ARBA00009506"/>
    </source>
</evidence>
<evidence type="ECO:0000256" key="1">
    <source>
        <dbReference type="ARBA" id="ARBA00000900"/>
    </source>
</evidence>
<dbReference type="GO" id="GO:0061630">
    <property type="term" value="F:ubiquitin protein ligase activity"/>
    <property type="evidence" value="ECO:0007669"/>
    <property type="project" value="UniProtKB-EC"/>
</dbReference>
<keyword evidence="8" id="KW-0227">DNA damage</keyword>
<dbReference type="OrthoDB" id="8062037at2759"/>
<dbReference type="PROSITE" id="PS50089">
    <property type="entry name" value="ZF_RING_2"/>
    <property type="match status" value="1"/>
</dbReference>
<dbReference type="Proteomes" id="UP000241890">
    <property type="component" value="Unassembled WGS sequence"/>
</dbReference>
<evidence type="ECO:0000256" key="17">
    <source>
        <dbReference type="PROSITE-ProRule" id="PRU00175"/>
    </source>
</evidence>
<comment type="pathway">
    <text evidence="3">Protein modification; protein ubiquitination.</text>
</comment>
<dbReference type="GO" id="GO:0006281">
    <property type="term" value="P:DNA repair"/>
    <property type="evidence" value="ECO:0007669"/>
    <property type="project" value="UniProtKB-KW"/>
</dbReference>
<dbReference type="GO" id="GO:0008270">
    <property type="term" value="F:zinc ion binding"/>
    <property type="evidence" value="ECO:0007669"/>
    <property type="project" value="UniProtKB-KW"/>
</dbReference>
<dbReference type="FunFam" id="3.30.40.10:FF:000172">
    <property type="entry name" value="E3 ubiquitin-protein ligase RAD18"/>
    <property type="match status" value="1"/>
</dbReference>
<evidence type="ECO:0000256" key="15">
    <source>
        <dbReference type="ARBA" id="ARBA00031783"/>
    </source>
</evidence>
<evidence type="ECO:0000313" key="21">
    <source>
        <dbReference type="Proteomes" id="UP000241890"/>
    </source>
</evidence>
<evidence type="ECO:0000256" key="7">
    <source>
        <dbReference type="ARBA" id="ARBA00022723"/>
    </source>
</evidence>
<comment type="subcellular location">
    <subcellularLocation>
        <location evidence="2">Nucleus</location>
    </subcellularLocation>
</comment>
<dbReference type="InterPro" id="IPR017907">
    <property type="entry name" value="Znf_RING_CS"/>
</dbReference>
<dbReference type="EMBL" id="BEYU01000027">
    <property type="protein sequence ID" value="GBG27015.1"/>
    <property type="molecule type" value="Genomic_DNA"/>
</dbReference>
<sequence>MAQSGMDVEGAERVDAEDEVAWARTALKGLGSVEVTMRCPICQGFFRSPCSLKGCGHAFCSECIRRAVQVKSECPTCRKKSSAVDLIPNKAADAMVRAFLRERPEFAAVARGLPVSGESDAVATSAHGQVSTGRAGKSADSKRSKEVEKKRLPNVNFHLLKDKRVREMASGYKLSSTGPRIKVVRRIKEYILLVNTLVDGDAPMTEADLERVRQNVIAKEALLDRDTGPSLLGGSGKKGSLPPVVLNDAMMQLFARLRQDVITREGIKRPGGKRGNKRKAKRLKREAKTDDTGAMA</sequence>
<dbReference type="GO" id="GO:0006301">
    <property type="term" value="P:DNA damage tolerance"/>
    <property type="evidence" value="ECO:0007669"/>
    <property type="project" value="InterPro"/>
</dbReference>
<evidence type="ECO:0000313" key="20">
    <source>
        <dbReference type="EMBL" id="GBG27015.1"/>
    </source>
</evidence>
<keyword evidence="7" id="KW-0479">Metal-binding</keyword>
<accession>A0A2R5G8Z6</accession>
<evidence type="ECO:0000256" key="8">
    <source>
        <dbReference type="ARBA" id="ARBA00022763"/>
    </source>
</evidence>
<feature type="domain" description="RING-type" evidence="19">
    <location>
        <begin position="39"/>
        <end position="78"/>
    </location>
</feature>
<dbReference type="Pfam" id="PF13923">
    <property type="entry name" value="zf-C3HC4_2"/>
    <property type="match status" value="1"/>
</dbReference>
<evidence type="ECO:0000256" key="12">
    <source>
        <dbReference type="ARBA" id="ARBA00023125"/>
    </source>
</evidence>
<evidence type="ECO:0000256" key="3">
    <source>
        <dbReference type="ARBA" id="ARBA00004906"/>
    </source>
</evidence>
<evidence type="ECO:0000256" key="18">
    <source>
        <dbReference type="SAM" id="MobiDB-lite"/>
    </source>
</evidence>
<keyword evidence="11" id="KW-0862">Zinc</keyword>
<feature type="compositionally biased region" description="Basic and acidic residues" evidence="18">
    <location>
        <begin position="286"/>
        <end position="296"/>
    </location>
</feature>
<dbReference type="InParanoid" id="A0A2R5G8Z6"/>
<evidence type="ECO:0000256" key="13">
    <source>
        <dbReference type="ARBA" id="ARBA00023204"/>
    </source>
</evidence>
<dbReference type="GO" id="GO:0003697">
    <property type="term" value="F:single-stranded DNA binding"/>
    <property type="evidence" value="ECO:0007669"/>
    <property type="project" value="InterPro"/>
</dbReference>
<organism evidence="20 21">
    <name type="scientific">Hondaea fermentalgiana</name>
    <dbReference type="NCBI Taxonomy" id="2315210"/>
    <lineage>
        <taxon>Eukaryota</taxon>
        <taxon>Sar</taxon>
        <taxon>Stramenopiles</taxon>
        <taxon>Bigyra</taxon>
        <taxon>Labyrinthulomycetes</taxon>
        <taxon>Thraustochytrida</taxon>
        <taxon>Thraustochytriidae</taxon>
        <taxon>Hondaea</taxon>
    </lineage>
</organism>
<dbReference type="SUPFAM" id="SSF57850">
    <property type="entry name" value="RING/U-box"/>
    <property type="match status" value="1"/>
</dbReference>
<dbReference type="PANTHER" id="PTHR14134:SF2">
    <property type="entry name" value="E3 UBIQUITIN-PROTEIN LIGASE RAD18"/>
    <property type="match status" value="1"/>
</dbReference>
<name>A0A2R5G8Z6_9STRA</name>
<dbReference type="GO" id="GO:0005634">
    <property type="term" value="C:nucleus"/>
    <property type="evidence" value="ECO:0007669"/>
    <property type="project" value="UniProtKB-SubCell"/>
</dbReference>
<feature type="region of interest" description="Disordered" evidence="18">
    <location>
        <begin position="120"/>
        <end position="148"/>
    </location>
</feature>
<dbReference type="Gene3D" id="3.30.40.10">
    <property type="entry name" value="Zinc/RING finger domain, C3HC4 (zinc finger)"/>
    <property type="match status" value="1"/>
</dbReference>
<evidence type="ECO:0000256" key="6">
    <source>
        <dbReference type="ARBA" id="ARBA00022679"/>
    </source>
</evidence>